<accession>A0A1W1Z0B5</accession>
<dbReference type="EMBL" id="FWXJ01000004">
    <property type="protein sequence ID" value="SMC41880.1"/>
    <property type="molecule type" value="Genomic_DNA"/>
</dbReference>
<sequence length="42" mass="4725">MDLSTIAAVIIMIFGLGIFVRAWVKGNQSMKTFDKHKNEPSE</sequence>
<evidence type="ECO:0000256" key="1">
    <source>
        <dbReference type="SAM" id="Phobius"/>
    </source>
</evidence>
<dbReference type="STRING" id="1938817.SAMN06296008_10460"/>
<evidence type="ECO:0000313" key="3">
    <source>
        <dbReference type="Proteomes" id="UP000192708"/>
    </source>
</evidence>
<keyword evidence="3" id="KW-1185">Reference proteome</keyword>
<gene>
    <name evidence="2" type="ORF">SAMN06296008_10460</name>
</gene>
<protein>
    <submittedName>
        <fullName evidence="2">Uncharacterized protein</fullName>
    </submittedName>
</protein>
<evidence type="ECO:0000313" key="2">
    <source>
        <dbReference type="EMBL" id="SMC41880.1"/>
    </source>
</evidence>
<proteinExistence type="predicted"/>
<keyword evidence="1" id="KW-0812">Transmembrane</keyword>
<keyword evidence="1" id="KW-1133">Transmembrane helix</keyword>
<feature type="transmembrane region" description="Helical" evidence="1">
    <location>
        <begin position="6"/>
        <end position="24"/>
    </location>
</feature>
<dbReference type="RefSeq" id="WP_255372799.1">
    <property type="nucleotide sequence ID" value="NZ_FWXJ01000004.1"/>
</dbReference>
<organism evidence="2 3">
    <name type="scientific">Polynucleobacter kasalickyi</name>
    <dbReference type="NCBI Taxonomy" id="1938817"/>
    <lineage>
        <taxon>Bacteria</taxon>
        <taxon>Pseudomonadati</taxon>
        <taxon>Pseudomonadota</taxon>
        <taxon>Betaproteobacteria</taxon>
        <taxon>Burkholderiales</taxon>
        <taxon>Burkholderiaceae</taxon>
        <taxon>Polynucleobacter</taxon>
    </lineage>
</organism>
<reference evidence="2 3" key="1">
    <citation type="submission" date="2017-04" db="EMBL/GenBank/DDBJ databases">
        <authorList>
            <person name="Afonso C.L."/>
            <person name="Miller P.J."/>
            <person name="Scott M.A."/>
            <person name="Spackman E."/>
            <person name="Goraichik I."/>
            <person name="Dimitrov K.M."/>
            <person name="Suarez D.L."/>
            <person name="Swayne D.E."/>
        </authorList>
    </citation>
    <scope>NUCLEOTIDE SEQUENCE [LARGE SCALE GENOMIC DNA]</scope>
    <source>
        <strain evidence="2 3">VK13</strain>
    </source>
</reference>
<keyword evidence="1" id="KW-0472">Membrane</keyword>
<dbReference type="Proteomes" id="UP000192708">
    <property type="component" value="Unassembled WGS sequence"/>
</dbReference>
<dbReference type="AlphaFoldDB" id="A0A1W1Z0B5"/>
<name>A0A1W1Z0B5_9BURK</name>